<evidence type="ECO:0000313" key="3">
    <source>
        <dbReference type="Proteomes" id="UP000616885"/>
    </source>
</evidence>
<name>A0A8H7N748_BIOOC</name>
<keyword evidence="1" id="KW-1133">Transmembrane helix</keyword>
<reference evidence="2" key="1">
    <citation type="submission" date="2020-10" db="EMBL/GenBank/DDBJ databases">
        <title>High-Quality Genome Resource of Clonostachys rosea strain S41 by Oxford Nanopore Long-Read Sequencing.</title>
        <authorList>
            <person name="Wang H."/>
        </authorList>
    </citation>
    <scope>NUCLEOTIDE SEQUENCE</scope>
    <source>
        <strain evidence="2">S41</strain>
    </source>
</reference>
<keyword evidence="1" id="KW-0472">Membrane</keyword>
<proteinExistence type="predicted"/>
<feature type="transmembrane region" description="Helical" evidence="1">
    <location>
        <begin position="20"/>
        <end position="39"/>
    </location>
</feature>
<organism evidence="2 3">
    <name type="scientific">Bionectria ochroleuca</name>
    <name type="common">Gliocladium roseum</name>
    <dbReference type="NCBI Taxonomy" id="29856"/>
    <lineage>
        <taxon>Eukaryota</taxon>
        <taxon>Fungi</taxon>
        <taxon>Dikarya</taxon>
        <taxon>Ascomycota</taxon>
        <taxon>Pezizomycotina</taxon>
        <taxon>Sordariomycetes</taxon>
        <taxon>Hypocreomycetidae</taxon>
        <taxon>Hypocreales</taxon>
        <taxon>Bionectriaceae</taxon>
        <taxon>Clonostachys</taxon>
    </lineage>
</organism>
<protein>
    <submittedName>
        <fullName evidence="2">Uncharacterized protein</fullName>
    </submittedName>
</protein>
<dbReference type="Proteomes" id="UP000616885">
    <property type="component" value="Unassembled WGS sequence"/>
</dbReference>
<gene>
    <name evidence="2" type="ORF">IM811_014613</name>
</gene>
<sequence length="109" mass="12521">MRLLKSTFLSFDRKSSLNFALYLASSILPTLPILWGLLLKTLTKDTDSPLMCFWKILCPNKTGRRLLEIEVLPAHVKGYVELSLPCFFIVPPRKQIYQEPTLARLLQLS</sequence>
<dbReference type="AlphaFoldDB" id="A0A8H7N748"/>
<evidence type="ECO:0000313" key="2">
    <source>
        <dbReference type="EMBL" id="KAF9750393.1"/>
    </source>
</evidence>
<keyword evidence="1" id="KW-0812">Transmembrane</keyword>
<comment type="caution">
    <text evidence="2">The sequence shown here is derived from an EMBL/GenBank/DDBJ whole genome shotgun (WGS) entry which is preliminary data.</text>
</comment>
<evidence type="ECO:0000256" key="1">
    <source>
        <dbReference type="SAM" id="Phobius"/>
    </source>
</evidence>
<accession>A0A8H7N748</accession>
<dbReference type="EMBL" id="JADCTT010000006">
    <property type="protein sequence ID" value="KAF9750393.1"/>
    <property type="molecule type" value="Genomic_DNA"/>
</dbReference>